<accession>A0A239EZT9</accession>
<dbReference type="SUPFAM" id="SSF51735">
    <property type="entry name" value="NAD(P)-binding Rossmann-fold domains"/>
    <property type="match status" value="1"/>
</dbReference>
<evidence type="ECO:0000256" key="1">
    <source>
        <dbReference type="ARBA" id="ARBA00005525"/>
    </source>
</evidence>
<gene>
    <name evidence="3" type="ORF">SAMN05421757_102413</name>
</gene>
<dbReference type="PANTHER" id="PTHR11645:SF13">
    <property type="entry name" value="PYRROLINE-5-CARBOXYLATE REDUCTASE CATALYTIC N-TERMINAL DOMAIN-CONTAINING PROTEIN"/>
    <property type="match status" value="1"/>
</dbReference>
<evidence type="ECO:0000259" key="2">
    <source>
        <dbReference type="Pfam" id="PF03807"/>
    </source>
</evidence>
<dbReference type="InterPro" id="IPR028939">
    <property type="entry name" value="P5C_Rdtase_cat_N"/>
</dbReference>
<reference evidence="3 4" key="1">
    <citation type="submission" date="2017-06" db="EMBL/GenBank/DDBJ databases">
        <authorList>
            <person name="Kim H.J."/>
            <person name="Triplett B.A."/>
        </authorList>
    </citation>
    <scope>NUCLEOTIDE SEQUENCE [LARGE SCALE GENOMIC DNA]</scope>
    <source>
        <strain evidence="3 4">DSM 29339</strain>
    </source>
</reference>
<dbReference type="Gene3D" id="3.40.50.720">
    <property type="entry name" value="NAD(P)-binding Rossmann-like Domain"/>
    <property type="match status" value="1"/>
</dbReference>
<dbReference type="GO" id="GO:0004735">
    <property type="term" value="F:pyrroline-5-carboxylate reductase activity"/>
    <property type="evidence" value="ECO:0007669"/>
    <property type="project" value="TreeGrafter"/>
</dbReference>
<keyword evidence="4" id="KW-1185">Reference proteome</keyword>
<dbReference type="AlphaFoldDB" id="A0A239EZT9"/>
<dbReference type="OrthoDB" id="9805754at2"/>
<dbReference type="RefSeq" id="WP_089232149.1">
    <property type="nucleotide sequence ID" value="NZ_FZOY01000002.1"/>
</dbReference>
<evidence type="ECO:0000313" key="3">
    <source>
        <dbReference type="EMBL" id="SNS49971.1"/>
    </source>
</evidence>
<name>A0A239EZT9_9RHOB</name>
<dbReference type="PANTHER" id="PTHR11645">
    <property type="entry name" value="PYRROLINE-5-CARBOXYLATE REDUCTASE"/>
    <property type="match status" value="1"/>
</dbReference>
<dbReference type="GO" id="GO:0055129">
    <property type="term" value="P:L-proline biosynthetic process"/>
    <property type="evidence" value="ECO:0007669"/>
    <property type="project" value="TreeGrafter"/>
</dbReference>
<comment type="similarity">
    <text evidence="1">Belongs to the pyrroline-5-carboxylate reductase family.</text>
</comment>
<sequence length="252" mass="25917">MSTIGFIGTGHIAAPMVRHLAAKGHEIVVTERNAEVSAALAAELGVGVSDAQGVIDRSEIVFLCLRPQIAEEVLAELTFRAGQKIVSVMAGIGVERLQVICAPAGDIVQTVPLGFVENGGCPLAAHGDTDLLASLFEPENPVVPVASEAALDAHFAICAMVPGLLDLMATASGWLGARTGDANAAEFYTTQMMTGFLAAMDKGGAGRLAEERDALATEATLSLQMVQGLSNGGAHAALAETLQAIRSRLSGD</sequence>
<proteinExistence type="inferred from homology"/>
<dbReference type="EMBL" id="FZOY01000002">
    <property type="protein sequence ID" value="SNS49971.1"/>
    <property type="molecule type" value="Genomic_DNA"/>
</dbReference>
<protein>
    <submittedName>
        <fullName evidence="3">Pyrroline-5-carboxylate reductase</fullName>
    </submittedName>
</protein>
<organism evidence="3 4">
    <name type="scientific">Tropicimonas sediminicola</name>
    <dbReference type="NCBI Taxonomy" id="1031541"/>
    <lineage>
        <taxon>Bacteria</taxon>
        <taxon>Pseudomonadati</taxon>
        <taxon>Pseudomonadota</taxon>
        <taxon>Alphaproteobacteria</taxon>
        <taxon>Rhodobacterales</taxon>
        <taxon>Roseobacteraceae</taxon>
        <taxon>Tropicimonas</taxon>
    </lineage>
</organism>
<dbReference type="InterPro" id="IPR036291">
    <property type="entry name" value="NAD(P)-bd_dom_sf"/>
</dbReference>
<feature type="domain" description="Pyrroline-5-carboxylate reductase catalytic N-terminal" evidence="2">
    <location>
        <begin position="3"/>
        <end position="91"/>
    </location>
</feature>
<dbReference type="Pfam" id="PF03807">
    <property type="entry name" value="F420_oxidored"/>
    <property type="match status" value="1"/>
</dbReference>
<evidence type="ECO:0000313" key="4">
    <source>
        <dbReference type="Proteomes" id="UP000198426"/>
    </source>
</evidence>
<dbReference type="Proteomes" id="UP000198426">
    <property type="component" value="Unassembled WGS sequence"/>
</dbReference>